<accession>A0AAV7HFK2</accession>
<reference evidence="2 3" key="1">
    <citation type="journal article" date="2021" name="Hortic Res">
        <title>Chromosome-scale assembly of the Dendrobium chrysotoxum genome enhances the understanding of orchid evolution.</title>
        <authorList>
            <person name="Zhang Y."/>
            <person name="Zhang G.Q."/>
            <person name="Zhang D."/>
            <person name="Liu X.D."/>
            <person name="Xu X.Y."/>
            <person name="Sun W.H."/>
            <person name="Yu X."/>
            <person name="Zhu X."/>
            <person name="Wang Z.W."/>
            <person name="Zhao X."/>
            <person name="Zhong W.Y."/>
            <person name="Chen H."/>
            <person name="Yin W.L."/>
            <person name="Huang T."/>
            <person name="Niu S.C."/>
            <person name="Liu Z.J."/>
        </authorList>
    </citation>
    <scope>NUCLEOTIDE SEQUENCE [LARGE SCALE GENOMIC DNA]</scope>
    <source>
        <strain evidence="2">Lindl</strain>
    </source>
</reference>
<name>A0AAV7HFK2_DENCH</name>
<keyword evidence="1" id="KW-0812">Transmembrane</keyword>
<protein>
    <submittedName>
        <fullName evidence="2">Uncharacterized protein</fullName>
    </submittedName>
</protein>
<sequence length="108" mass="12111">MKLPPNSNCSHTAGTGQMKWYYFFPIWTPLFCFSFSINSHVPKPSPPNLSFLLLLLLLAAFFLSVLMDIANGQKATMASSRWLDGKAIDQGIAYFLMLVALLIIFLVH</sequence>
<dbReference type="AlphaFoldDB" id="A0AAV7HFK2"/>
<proteinExistence type="predicted"/>
<dbReference type="Proteomes" id="UP000775213">
    <property type="component" value="Unassembled WGS sequence"/>
</dbReference>
<keyword evidence="1" id="KW-0472">Membrane</keyword>
<evidence type="ECO:0000313" key="3">
    <source>
        <dbReference type="Proteomes" id="UP000775213"/>
    </source>
</evidence>
<evidence type="ECO:0000256" key="1">
    <source>
        <dbReference type="SAM" id="Phobius"/>
    </source>
</evidence>
<keyword evidence="3" id="KW-1185">Reference proteome</keyword>
<evidence type="ECO:0000313" key="2">
    <source>
        <dbReference type="EMBL" id="KAH0467077.1"/>
    </source>
</evidence>
<organism evidence="2 3">
    <name type="scientific">Dendrobium chrysotoxum</name>
    <name type="common">Orchid</name>
    <dbReference type="NCBI Taxonomy" id="161865"/>
    <lineage>
        <taxon>Eukaryota</taxon>
        <taxon>Viridiplantae</taxon>
        <taxon>Streptophyta</taxon>
        <taxon>Embryophyta</taxon>
        <taxon>Tracheophyta</taxon>
        <taxon>Spermatophyta</taxon>
        <taxon>Magnoliopsida</taxon>
        <taxon>Liliopsida</taxon>
        <taxon>Asparagales</taxon>
        <taxon>Orchidaceae</taxon>
        <taxon>Epidendroideae</taxon>
        <taxon>Malaxideae</taxon>
        <taxon>Dendrobiinae</taxon>
        <taxon>Dendrobium</taxon>
    </lineage>
</organism>
<dbReference type="Pfam" id="PF06376">
    <property type="entry name" value="AGP"/>
    <property type="match status" value="1"/>
</dbReference>
<dbReference type="PANTHER" id="PTHR33374">
    <property type="entry name" value="ARABINOGALACTAN PROTEIN 20"/>
    <property type="match status" value="1"/>
</dbReference>
<dbReference type="InterPro" id="IPR009424">
    <property type="entry name" value="AGP16/20/22/41"/>
</dbReference>
<dbReference type="EMBL" id="JAGFBR010000005">
    <property type="protein sequence ID" value="KAH0467077.1"/>
    <property type="molecule type" value="Genomic_DNA"/>
</dbReference>
<comment type="caution">
    <text evidence="2">The sequence shown here is derived from an EMBL/GenBank/DDBJ whole genome shotgun (WGS) entry which is preliminary data.</text>
</comment>
<feature type="transmembrane region" description="Helical" evidence="1">
    <location>
        <begin position="20"/>
        <end position="37"/>
    </location>
</feature>
<feature type="transmembrane region" description="Helical" evidence="1">
    <location>
        <begin position="91"/>
        <end position="107"/>
    </location>
</feature>
<keyword evidence="1" id="KW-1133">Transmembrane helix</keyword>
<gene>
    <name evidence="2" type="ORF">IEQ34_004315</name>
</gene>
<feature type="transmembrane region" description="Helical" evidence="1">
    <location>
        <begin position="49"/>
        <end position="70"/>
    </location>
</feature>